<accession>A0ABU7RD27</accession>
<keyword evidence="3" id="KW-1185">Reference proteome</keyword>
<comment type="caution">
    <text evidence="2">The sequence shown here is derived from an EMBL/GenBank/DDBJ whole genome shotgun (WGS) entry which is preliminary data.</text>
</comment>
<dbReference type="RefSeq" id="WP_330973306.1">
    <property type="nucleotide sequence ID" value="NZ_JAZGLY010000001.1"/>
</dbReference>
<dbReference type="Pfam" id="PF00535">
    <property type="entry name" value="Glycos_transf_2"/>
    <property type="match status" value="1"/>
</dbReference>
<dbReference type="SUPFAM" id="SSF53448">
    <property type="entry name" value="Nucleotide-diphospho-sugar transferases"/>
    <property type="match status" value="1"/>
</dbReference>
<dbReference type="CDD" id="cd02526">
    <property type="entry name" value="GT2_RfbF_like"/>
    <property type="match status" value="1"/>
</dbReference>
<dbReference type="Proteomes" id="UP001357452">
    <property type="component" value="Unassembled WGS sequence"/>
</dbReference>
<evidence type="ECO:0000313" key="3">
    <source>
        <dbReference type="Proteomes" id="UP001357452"/>
    </source>
</evidence>
<organism evidence="2 3">
    <name type="scientific">Niabella digestorum</name>
    <dbReference type="NCBI Taxonomy" id="3117701"/>
    <lineage>
        <taxon>Bacteria</taxon>
        <taxon>Pseudomonadati</taxon>
        <taxon>Bacteroidota</taxon>
        <taxon>Chitinophagia</taxon>
        <taxon>Chitinophagales</taxon>
        <taxon>Chitinophagaceae</taxon>
        <taxon>Niabella</taxon>
    </lineage>
</organism>
<reference evidence="2 3" key="1">
    <citation type="submission" date="2024-01" db="EMBL/GenBank/DDBJ databases">
        <title>Niabella digestum sp. nov., isolated from waste digestion system.</title>
        <authorList>
            <person name="Zhang L."/>
        </authorList>
    </citation>
    <scope>NUCLEOTIDE SEQUENCE [LARGE SCALE GENOMIC DNA]</scope>
    <source>
        <strain evidence="2 3">A18</strain>
    </source>
</reference>
<proteinExistence type="predicted"/>
<dbReference type="EMBL" id="JAZGLY010000001">
    <property type="protein sequence ID" value="MEE6185900.1"/>
    <property type="molecule type" value="Genomic_DNA"/>
</dbReference>
<evidence type="ECO:0000259" key="1">
    <source>
        <dbReference type="Pfam" id="PF00535"/>
    </source>
</evidence>
<feature type="domain" description="Glycosyltransferase 2-like" evidence="1">
    <location>
        <begin position="24"/>
        <end position="98"/>
    </location>
</feature>
<evidence type="ECO:0000313" key="2">
    <source>
        <dbReference type="EMBL" id="MEE6185900.1"/>
    </source>
</evidence>
<dbReference type="InterPro" id="IPR029044">
    <property type="entry name" value="Nucleotide-diphossugar_trans"/>
</dbReference>
<sequence length="282" mass="32579">MEKIFGVVILYHPDFQIKDNIASYLPFIEKLLVIDNSEPAAKISFDFPEDKVIIIADGENKGIAARLNQAASYAVAEGATWLLTMDQDSFFDEDNINRYRQCFDAYEGKDKVAMFGVEYEQRPQAIHCEYFETDMLITSGSLVNLGLLKKLEGFDEALFIDEVDSEYCFRANSKGFKTVKLSNVYLHHSLGIAGAYRSLKNFKKSVRTLHAPIRIYYMVRNSLYVAEKYKHNLPASFPLRRKTVLNRIKNNLLYGKEKTKLLRYIWLAYRHYKSGKMGKLML</sequence>
<dbReference type="Gene3D" id="3.90.550.10">
    <property type="entry name" value="Spore Coat Polysaccharide Biosynthesis Protein SpsA, Chain A"/>
    <property type="match status" value="1"/>
</dbReference>
<name>A0ABU7RD27_9BACT</name>
<gene>
    <name evidence="2" type="ORF">V2H41_01310</name>
</gene>
<dbReference type="InterPro" id="IPR001173">
    <property type="entry name" value="Glyco_trans_2-like"/>
</dbReference>
<protein>
    <submittedName>
        <fullName evidence="2">Glycosyltransferase family 2 protein</fullName>
    </submittedName>
</protein>